<evidence type="ECO:0000313" key="17">
    <source>
        <dbReference type="Proteomes" id="UP000035444"/>
    </source>
</evidence>
<dbReference type="GO" id="GO:0019264">
    <property type="term" value="P:glycine biosynthetic process from serine"/>
    <property type="evidence" value="ECO:0007669"/>
    <property type="project" value="InterPro"/>
</dbReference>
<dbReference type="InterPro" id="IPR001085">
    <property type="entry name" value="Ser_HO-MeTrfase"/>
</dbReference>
<evidence type="ECO:0000256" key="6">
    <source>
        <dbReference type="ARBA" id="ARBA00022563"/>
    </source>
</evidence>
<dbReference type="Pfam" id="PF00464">
    <property type="entry name" value="SHMT"/>
    <property type="match status" value="1"/>
</dbReference>
<dbReference type="RefSeq" id="WP_047765244.1">
    <property type="nucleotide sequence ID" value="NZ_LAQL01000011.1"/>
</dbReference>
<comment type="caution">
    <text evidence="16">The sequence shown here is derived from an EMBL/GenBank/DDBJ whole genome shotgun (WGS) entry which is preliminary data.</text>
</comment>
<dbReference type="GO" id="GO:0050413">
    <property type="term" value="F:D-alanine 2-hydroxymethyltransferase activity"/>
    <property type="evidence" value="ECO:0007669"/>
    <property type="project" value="UniProtKB-EC"/>
</dbReference>
<evidence type="ECO:0000256" key="1">
    <source>
        <dbReference type="ARBA" id="ARBA00001933"/>
    </source>
</evidence>
<keyword evidence="16" id="KW-0489">Methyltransferase</keyword>
<comment type="subunit">
    <text evidence="4 13">Homodimer.</text>
</comment>
<dbReference type="GO" id="GO:0030170">
    <property type="term" value="F:pyridoxal phosphate binding"/>
    <property type="evidence" value="ECO:0007669"/>
    <property type="project" value="UniProtKB-UniRule"/>
</dbReference>
<dbReference type="CDD" id="cd00378">
    <property type="entry name" value="SHMT"/>
    <property type="match status" value="1"/>
</dbReference>
<comment type="subcellular location">
    <subcellularLocation>
        <location evidence="2 13">Cytoplasm</location>
    </subcellularLocation>
</comment>
<evidence type="ECO:0000256" key="9">
    <source>
        <dbReference type="ARBA" id="ARBA00051216"/>
    </source>
</evidence>
<keyword evidence="5 13" id="KW-0963">Cytoplasm</keyword>
<dbReference type="FunFam" id="3.40.640.10:FF:000001">
    <property type="entry name" value="Serine hydroxymethyltransferase"/>
    <property type="match status" value="1"/>
</dbReference>
<dbReference type="EMBL" id="LAQL01000011">
    <property type="protein sequence ID" value="KLN59687.1"/>
    <property type="molecule type" value="Genomic_DNA"/>
</dbReference>
<accession>A0A0H2MFX2</accession>
<evidence type="ECO:0000256" key="4">
    <source>
        <dbReference type="ARBA" id="ARBA00011738"/>
    </source>
</evidence>
<dbReference type="InterPro" id="IPR049943">
    <property type="entry name" value="Ser_HO-MeTrfase-like"/>
</dbReference>
<reference evidence="16 17" key="1">
    <citation type="submission" date="2015-03" db="EMBL/GenBank/DDBJ databases">
        <title>Genome Sequence of Kiloniella spongiae MEBiC09566, isolated from a marine sponge.</title>
        <authorList>
            <person name="Shao Z."/>
            <person name="Wang L."/>
            <person name="Li X."/>
        </authorList>
    </citation>
    <scope>NUCLEOTIDE SEQUENCE [LARGE SCALE GENOMIC DNA]</scope>
    <source>
        <strain evidence="16 17">MEBiC09566</strain>
    </source>
</reference>
<keyword evidence="7 13" id="KW-0808">Transferase</keyword>
<comment type="function">
    <text evidence="10">Catalyzes the reversible interconversion of alpha-methyl-L-serine to D-alanine with tetrahydrofolate (THF) serving as the one-carbon carrier. Cannot use alpha-methyl-D-serine, L-serine, D-serine or L-alanine.</text>
</comment>
<dbReference type="PIRSF" id="PIRSF000412">
    <property type="entry name" value="SHMT"/>
    <property type="match status" value="1"/>
</dbReference>
<name>A0A0H2MFX2_9PROT</name>
<evidence type="ECO:0000256" key="8">
    <source>
        <dbReference type="ARBA" id="ARBA00022898"/>
    </source>
</evidence>
<dbReference type="HAMAP" id="MF_00051">
    <property type="entry name" value="SHMT"/>
    <property type="match status" value="1"/>
</dbReference>
<evidence type="ECO:0000256" key="13">
    <source>
        <dbReference type="HAMAP-Rule" id="MF_00051"/>
    </source>
</evidence>
<keyword evidence="17" id="KW-1185">Reference proteome</keyword>
<feature type="modified residue" description="N6-(pyridoxal phosphate)lysine" evidence="13 14">
    <location>
        <position position="231"/>
    </location>
</feature>
<dbReference type="Gene3D" id="3.40.640.10">
    <property type="entry name" value="Type I PLP-dependent aspartate aminotransferase-like (Major domain)"/>
    <property type="match status" value="1"/>
</dbReference>
<dbReference type="InterPro" id="IPR039429">
    <property type="entry name" value="SHMT-like_dom"/>
</dbReference>
<evidence type="ECO:0000256" key="3">
    <source>
        <dbReference type="ARBA" id="ARBA00006376"/>
    </source>
</evidence>
<proteinExistence type="inferred from homology"/>
<feature type="site" description="Plays an important role in substrate specificity" evidence="13">
    <location>
        <position position="230"/>
    </location>
</feature>
<evidence type="ECO:0000256" key="7">
    <source>
        <dbReference type="ARBA" id="ARBA00022679"/>
    </source>
</evidence>
<dbReference type="EC" id="2.1.2.7" evidence="11 13"/>
<evidence type="ECO:0000256" key="12">
    <source>
        <dbReference type="ARBA" id="ARBA00073156"/>
    </source>
</evidence>
<dbReference type="PATRIC" id="fig|1489064.4.peg.186"/>
<evidence type="ECO:0000313" key="16">
    <source>
        <dbReference type="EMBL" id="KLN59687.1"/>
    </source>
</evidence>
<dbReference type="GO" id="GO:0035999">
    <property type="term" value="P:tetrahydrofolate interconversion"/>
    <property type="evidence" value="ECO:0007669"/>
    <property type="project" value="UniProtKB-UniRule"/>
</dbReference>
<evidence type="ECO:0000256" key="10">
    <source>
        <dbReference type="ARBA" id="ARBA00057572"/>
    </source>
</evidence>
<dbReference type="PANTHER" id="PTHR11680">
    <property type="entry name" value="SERINE HYDROXYMETHYLTRANSFERASE"/>
    <property type="match status" value="1"/>
</dbReference>
<evidence type="ECO:0000256" key="14">
    <source>
        <dbReference type="PIRSR" id="PIRSR000412-50"/>
    </source>
</evidence>
<dbReference type="PANTHER" id="PTHR11680:SF35">
    <property type="entry name" value="SERINE HYDROXYMETHYLTRANSFERASE 1"/>
    <property type="match status" value="1"/>
</dbReference>
<dbReference type="GO" id="GO:0032259">
    <property type="term" value="P:methylation"/>
    <property type="evidence" value="ECO:0007669"/>
    <property type="project" value="UniProtKB-KW"/>
</dbReference>
<evidence type="ECO:0000259" key="15">
    <source>
        <dbReference type="Pfam" id="PF00464"/>
    </source>
</evidence>
<keyword evidence="6 13" id="KW-0554">One-carbon metabolism</keyword>
<evidence type="ECO:0000256" key="5">
    <source>
        <dbReference type="ARBA" id="ARBA00022490"/>
    </source>
</evidence>
<dbReference type="GO" id="GO:0004372">
    <property type="term" value="F:glycine hydroxymethyltransferase activity"/>
    <property type="evidence" value="ECO:0007669"/>
    <property type="project" value="InterPro"/>
</dbReference>
<gene>
    <name evidence="13" type="primary">mshmt</name>
    <name evidence="16" type="ORF">WH96_16065</name>
</gene>
<dbReference type="InterPro" id="IPR015421">
    <property type="entry name" value="PyrdxlP-dep_Trfase_major"/>
</dbReference>
<comment type="similarity">
    <text evidence="3 13">Belongs to the SHMT family.</text>
</comment>
<dbReference type="GO" id="GO:0008168">
    <property type="term" value="F:methyltransferase activity"/>
    <property type="evidence" value="ECO:0007669"/>
    <property type="project" value="UniProtKB-KW"/>
</dbReference>
<dbReference type="AlphaFoldDB" id="A0A0H2MFX2"/>
<keyword evidence="8 13" id="KW-0663">Pyridoxal phosphate</keyword>
<evidence type="ECO:0000256" key="2">
    <source>
        <dbReference type="ARBA" id="ARBA00004496"/>
    </source>
</evidence>
<feature type="binding site" evidence="13">
    <location>
        <position position="122"/>
    </location>
    <ligand>
        <name>(6S)-5,6,7,8-tetrahydrofolate</name>
        <dbReference type="ChEBI" id="CHEBI:57453"/>
    </ligand>
</feature>
<sequence>MSVYFDAPVSATDPLIAEALRNEKARQQDQIELIASENIVSRAVLDALGHEMTNKTLEGYPGARFHGGGRYVDVVEQAAIDRAKELFNCAYANVQPHSGSQANLAVFFTLLKPGDKVLSLDLAAGGHLSHGLGANLSGRWFEAHHYGVERETGQIDYDKLEAQALEIRPQLLITGGSAYPREIDFERMAAIAKKVDALFHVDMAHFAGLVAGGAHPSPIPHADLVTCTTTKTLRGPRGGIILSKSGDYEKKIQAAVFPGVQGSIHTQVLAAKAVCLGEALQPEFKSYARQIKNNAHTLAETLLGQGINLVSGGTDTHIVLLDLSAHNKTGQTIERLLERADITSNKNPIPFDSKRPVDWVGLRLGVSATTTRGMREAEFSELGQMISQMILAAGTEAEEAVIQKSKKQVASICDRFPIYS</sequence>
<evidence type="ECO:0000256" key="11">
    <source>
        <dbReference type="ARBA" id="ARBA00066835"/>
    </source>
</evidence>
<organism evidence="16 17">
    <name type="scientific">Kiloniella spongiae</name>
    <dbReference type="NCBI Taxonomy" id="1489064"/>
    <lineage>
        <taxon>Bacteria</taxon>
        <taxon>Pseudomonadati</taxon>
        <taxon>Pseudomonadota</taxon>
        <taxon>Alphaproteobacteria</taxon>
        <taxon>Rhodospirillales</taxon>
        <taxon>Kiloniellaceae</taxon>
        <taxon>Kiloniella</taxon>
    </lineage>
</organism>
<dbReference type="OrthoDB" id="9803846at2"/>
<comment type="caution">
    <text evidence="13">Lacks conserved residue(s) required for the propagation of feature annotation.</text>
</comment>
<dbReference type="STRING" id="1489064.WH96_16065"/>
<dbReference type="SUPFAM" id="SSF53383">
    <property type="entry name" value="PLP-dependent transferases"/>
    <property type="match status" value="1"/>
</dbReference>
<dbReference type="InterPro" id="IPR015424">
    <property type="entry name" value="PyrdxlP-dep_Trfase"/>
</dbReference>
<comment type="cofactor">
    <cofactor evidence="1 13 14">
        <name>pyridoxal 5'-phosphate</name>
        <dbReference type="ChEBI" id="CHEBI:597326"/>
    </cofactor>
</comment>
<comment type="catalytic activity">
    <reaction evidence="9 13">
        <text>(6R)-5,10-methylene-5,6,7,8-tetrahydrofolate + D-alanine + H2O = 2-methylserine + (6S)-5,6,7,8-tetrahydrofolate</text>
        <dbReference type="Rhea" id="RHEA:10064"/>
        <dbReference type="ChEBI" id="CHEBI:15377"/>
        <dbReference type="ChEBI" id="CHEBI:15636"/>
        <dbReference type="ChEBI" id="CHEBI:57416"/>
        <dbReference type="ChEBI" id="CHEBI:57453"/>
        <dbReference type="ChEBI" id="CHEBI:58275"/>
        <dbReference type="EC" id="2.1.2.7"/>
    </reaction>
</comment>
<dbReference type="NCBIfam" id="NF000586">
    <property type="entry name" value="PRK00011.1"/>
    <property type="match status" value="1"/>
</dbReference>
<dbReference type="GO" id="GO:0005829">
    <property type="term" value="C:cytosol"/>
    <property type="evidence" value="ECO:0007669"/>
    <property type="project" value="TreeGrafter"/>
</dbReference>
<feature type="domain" description="Serine hydroxymethyltransferase-like" evidence="15">
    <location>
        <begin position="10"/>
        <end position="386"/>
    </location>
</feature>
<comment type="pathway">
    <text evidence="13">One-carbon metabolism; tetrahydrofolate interconversion.</text>
</comment>
<dbReference type="Gene3D" id="3.90.1150.10">
    <property type="entry name" value="Aspartate Aminotransferase, domain 1"/>
    <property type="match status" value="1"/>
</dbReference>
<dbReference type="UniPathway" id="UPA00193"/>
<dbReference type="Proteomes" id="UP000035444">
    <property type="component" value="Unassembled WGS sequence"/>
</dbReference>
<protein>
    <recommendedName>
        <fullName evidence="12 13">2-methylserine hydroxymethyltransferase</fullName>
        <shortName evidence="13">MSHMT</shortName>
        <ecNumber evidence="11 13">2.1.2.7</ecNumber>
    </recommendedName>
    <alternativeName>
        <fullName evidence="13">Alpha-methylserine hydroxymethyltransferase</fullName>
    </alternativeName>
    <alternativeName>
        <fullName evidence="13">D-alanine 2-hydroxymethyltransferase</fullName>
    </alternativeName>
</protein>
<dbReference type="InterPro" id="IPR015422">
    <property type="entry name" value="PyrdxlP-dep_Trfase_small"/>
</dbReference>
<feature type="binding site" evidence="13">
    <location>
        <begin position="126"/>
        <end position="128"/>
    </location>
    <ligand>
        <name>(6S)-5,6,7,8-tetrahydrofolate</name>
        <dbReference type="ChEBI" id="CHEBI:57453"/>
    </ligand>
</feature>